<dbReference type="Gene3D" id="3.40.50.2000">
    <property type="entry name" value="Glycogen Phosphorylase B"/>
    <property type="match status" value="2"/>
</dbReference>
<organism evidence="3 4">
    <name type="scientific">Paraliobacillus ryukyuensis</name>
    <dbReference type="NCBI Taxonomy" id="200904"/>
    <lineage>
        <taxon>Bacteria</taxon>
        <taxon>Bacillati</taxon>
        <taxon>Bacillota</taxon>
        <taxon>Bacilli</taxon>
        <taxon>Bacillales</taxon>
        <taxon>Bacillaceae</taxon>
        <taxon>Paraliobacillus</taxon>
    </lineage>
</organism>
<gene>
    <name evidence="3" type="ORF">DES48_102376</name>
</gene>
<dbReference type="EMBL" id="QNRI01000002">
    <property type="protein sequence ID" value="RBP00611.1"/>
    <property type="molecule type" value="Genomic_DNA"/>
</dbReference>
<feature type="domain" description="Glycosyltransferase subfamily 4-like N-terminal" evidence="2">
    <location>
        <begin position="17"/>
        <end position="179"/>
    </location>
</feature>
<dbReference type="Pfam" id="PF00534">
    <property type="entry name" value="Glycos_transf_1"/>
    <property type="match status" value="1"/>
</dbReference>
<keyword evidence="4" id="KW-1185">Reference proteome</keyword>
<dbReference type="PANTHER" id="PTHR45947:SF14">
    <property type="entry name" value="SLL1723 PROTEIN"/>
    <property type="match status" value="1"/>
</dbReference>
<dbReference type="SUPFAM" id="SSF53756">
    <property type="entry name" value="UDP-Glycosyltransferase/glycogen phosphorylase"/>
    <property type="match status" value="1"/>
</dbReference>
<dbReference type="InterPro" id="IPR050194">
    <property type="entry name" value="Glycosyltransferase_grp1"/>
</dbReference>
<comment type="caution">
    <text evidence="3">The sequence shown here is derived from an EMBL/GenBank/DDBJ whole genome shotgun (WGS) entry which is preliminary data.</text>
</comment>
<feature type="domain" description="Glycosyl transferase family 1" evidence="1">
    <location>
        <begin position="187"/>
        <end position="331"/>
    </location>
</feature>
<sequence length="379" mass="44045">MKVLHINSYYSGSKFYKNLYDQQEKKGLDISVFVPTASSVENIEGFGEYTTISTNHSKYDRFIFHLKHIKILKDIIKKYDIENYTLIHAHSLFSNGYIAMKLKKKYGIPYVVAVRNTDVNTFFKKMIHLRRMGIEILKNANSIIFLSKSYRDEVIGKYIPEKMKELIINKTSIIPNGIDDFWIANKMEKRTNPDKNDLKLLYVGVINKNKNIITTTKAVEKLQKNEIKVRLTIVGRIEDPSIYDQIRKLDYVDYIEPKPKKELLEIYRQNDIFVMPSIHESFGLVYAEAMSQGLPVIYSKGQGFDGQFEEGLVGFSVNCIDEVEISNKIIAEVKDFDSISFNSTNSVNKFSWNNISNEYYNIYKNIIEEDKFNNAVENK</sequence>
<dbReference type="AlphaFoldDB" id="A0A366EDW9"/>
<evidence type="ECO:0000313" key="3">
    <source>
        <dbReference type="EMBL" id="RBP00611.1"/>
    </source>
</evidence>
<dbReference type="Pfam" id="PF13439">
    <property type="entry name" value="Glyco_transf_4"/>
    <property type="match status" value="1"/>
</dbReference>
<dbReference type="InterPro" id="IPR028098">
    <property type="entry name" value="Glyco_trans_4-like_N"/>
</dbReference>
<evidence type="ECO:0000259" key="1">
    <source>
        <dbReference type="Pfam" id="PF00534"/>
    </source>
</evidence>
<dbReference type="CDD" id="cd03801">
    <property type="entry name" value="GT4_PimA-like"/>
    <property type="match status" value="1"/>
</dbReference>
<dbReference type="Proteomes" id="UP000252254">
    <property type="component" value="Unassembled WGS sequence"/>
</dbReference>
<name>A0A366EDW9_9BACI</name>
<dbReference type="InterPro" id="IPR001296">
    <property type="entry name" value="Glyco_trans_1"/>
</dbReference>
<dbReference type="PANTHER" id="PTHR45947">
    <property type="entry name" value="SULFOQUINOVOSYL TRANSFERASE SQD2"/>
    <property type="match status" value="1"/>
</dbReference>
<dbReference type="OrthoDB" id="9806653at2"/>
<evidence type="ECO:0000259" key="2">
    <source>
        <dbReference type="Pfam" id="PF13439"/>
    </source>
</evidence>
<dbReference type="GO" id="GO:0016757">
    <property type="term" value="F:glycosyltransferase activity"/>
    <property type="evidence" value="ECO:0007669"/>
    <property type="project" value="InterPro"/>
</dbReference>
<dbReference type="RefSeq" id="WP_113867416.1">
    <property type="nucleotide sequence ID" value="NZ_BAABQN010000002.1"/>
</dbReference>
<reference evidence="3 4" key="1">
    <citation type="submission" date="2018-06" db="EMBL/GenBank/DDBJ databases">
        <title>Genomic Encyclopedia of Type Strains, Phase IV (KMG-IV): sequencing the most valuable type-strain genomes for metagenomic binning, comparative biology and taxonomic classification.</title>
        <authorList>
            <person name="Goeker M."/>
        </authorList>
    </citation>
    <scope>NUCLEOTIDE SEQUENCE [LARGE SCALE GENOMIC DNA]</scope>
    <source>
        <strain evidence="3 4">DSM 15140</strain>
    </source>
</reference>
<protein>
    <submittedName>
        <fullName evidence="3">Glycosyltransferase involved in cell wall biosynthesis</fullName>
    </submittedName>
</protein>
<accession>A0A366EDW9</accession>
<keyword evidence="3" id="KW-0808">Transferase</keyword>
<proteinExistence type="predicted"/>
<evidence type="ECO:0000313" key="4">
    <source>
        <dbReference type="Proteomes" id="UP000252254"/>
    </source>
</evidence>